<gene>
    <name evidence="2" type="ORF">ACFQ1O_04780</name>
</gene>
<evidence type="ECO:0000256" key="1">
    <source>
        <dbReference type="SAM" id="Coils"/>
    </source>
</evidence>
<keyword evidence="1" id="KW-0175">Coiled coil</keyword>
<name>A0ABW3I0G7_9FLAO</name>
<comment type="caution">
    <text evidence="2">The sequence shown here is derived from an EMBL/GenBank/DDBJ whole genome shotgun (WGS) entry which is preliminary data.</text>
</comment>
<organism evidence="2 3">
    <name type="scientific">Pseudofulvibacter geojedonensis</name>
    <dbReference type="NCBI Taxonomy" id="1123758"/>
    <lineage>
        <taxon>Bacteria</taxon>
        <taxon>Pseudomonadati</taxon>
        <taxon>Bacteroidota</taxon>
        <taxon>Flavobacteriia</taxon>
        <taxon>Flavobacteriales</taxon>
        <taxon>Flavobacteriaceae</taxon>
        <taxon>Pseudofulvibacter</taxon>
    </lineage>
</organism>
<feature type="coiled-coil region" evidence="1">
    <location>
        <begin position="26"/>
        <end position="81"/>
    </location>
</feature>
<evidence type="ECO:0000313" key="3">
    <source>
        <dbReference type="Proteomes" id="UP001596997"/>
    </source>
</evidence>
<protein>
    <recommendedName>
        <fullName evidence="4">Chromosome segregation protein SMC</fullName>
    </recommendedName>
</protein>
<proteinExistence type="predicted"/>
<evidence type="ECO:0000313" key="2">
    <source>
        <dbReference type="EMBL" id="MFD0963314.1"/>
    </source>
</evidence>
<accession>A0ABW3I0G7</accession>
<dbReference type="RefSeq" id="WP_377713893.1">
    <property type="nucleotide sequence ID" value="NZ_JBHTJM010000005.1"/>
</dbReference>
<evidence type="ECO:0008006" key="4">
    <source>
        <dbReference type="Google" id="ProtNLM"/>
    </source>
</evidence>
<keyword evidence="3" id="KW-1185">Reference proteome</keyword>
<dbReference type="Proteomes" id="UP001596997">
    <property type="component" value="Unassembled WGS sequence"/>
</dbReference>
<sequence>MKNNKLKITGLAIAVIAITAFGLVSFTHLNKENKNITNKYEKLNNNYNELLREKNKLSKNKEVLDKEIDKKNNEIDVYISKIKKNKLTTEQLEITKTKVNKLIKELDCLITEKKKLDFHYAKVYYAGLDLKKENTELKKNISDLKDENARVKNKAKLAKRLYILSVKIESFNKKNNDKLVASNKARKVNFINTCISMDALSLNSKNQVFFQILTPNFEVLNAKDGFDKNGKKILYTKKVNLSNFNALEDFCFETEIQKEEGKLQKGQYILNIFDEDSLISREFFTLK</sequence>
<feature type="coiled-coil region" evidence="1">
    <location>
        <begin position="127"/>
        <end position="161"/>
    </location>
</feature>
<reference evidence="3" key="1">
    <citation type="journal article" date="2019" name="Int. J. Syst. Evol. Microbiol.">
        <title>The Global Catalogue of Microorganisms (GCM) 10K type strain sequencing project: providing services to taxonomists for standard genome sequencing and annotation.</title>
        <authorList>
            <consortium name="The Broad Institute Genomics Platform"/>
            <consortium name="The Broad Institute Genome Sequencing Center for Infectious Disease"/>
            <person name="Wu L."/>
            <person name="Ma J."/>
        </authorList>
    </citation>
    <scope>NUCLEOTIDE SEQUENCE [LARGE SCALE GENOMIC DNA]</scope>
    <source>
        <strain evidence="3">CCUG 62114</strain>
    </source>
</reference>
<dbReference type="EMBL" id="JBHTJM010000005">
    <property type="protein sequence ID" value="MFD0963314.1"/>
    <property type="molecule type" value="Genomic_DNA"/>
</dbReference>